<evidence type="ECO:0000313" key="1">
    <source>
        <dbReference type="EMBL" id="UCR90903.1"/>
    </source>
</evidence>
<dbReference type="EMBL" id="OK318991">
    <property type="protein sequence ID" value="UCR90903.1"/>
    <property type="molecule type" value="Genomic_DNA"/>
</dbReference>
<organism evidence="1 2">
    <name type="scientific">Ralstonia phage RpY2</name>
    <dbReference type="NCBI Taxonomy" id="2880950"/>
    <lineage>
        <taxon>Viruses</taxon>
        <taxon>Duplodnaviria</taxon>
        <taxon>Heunggongvirae</taxon>
        <taxon>Uroviricota</taxon>
        <taxon>Caudoviricetes</taxon>
        <taxon>Autographivirales</taxon>
        <taxon>Autotranscriptaviridae</taxon>
        <taxon>Serkorvirus</taxon>
        <taxon>Serkorvirus RpY2</taxon>
    </lineage>
</organism>
<evidence type="ECO:0000313" key="2">
    <source>
        <dbReference type="Proteomes" id="UP000827525"/>
    </source>
</evidence>
<reference evidence="1 2" key="1">
    <citation type="journal article" date="2021" name="Curr. Microbiol.">
        <title>Complete Genome Sequence of a Novel Bacteriophage RpY1 Infecting Ralstonia solanacearum Strains.</title>
        <authorList>
            <person name="Lee S.Y."/>
            <person name="Thapa Magar R."/>
            <person name="Kim H.J."/>
            <person name="Choi K."/>
            <person name="Lee S.W."/>
        </authorList>
    </citation>
    <scope>NUCLEOTIDE SEQUENCE [LARGE SCALE GENOMIC DNA]</scope>
</reference>
<keyword evidence="2" id="KW-1185">Reference proteome</keyword>
<sequence length="53" mass="6151">MYYLLSFDELQQVNNASWFVKCYEEYADIPSALDRAGELLQQGKAVHLEPLSR</sequence>
<proteinExistence type="predicted"/>
<name>A0AC61TNE5_9CAUD</name>
<accession>A0AC61TNE5</accession>
<protein>
    <submittedName>
        <fullName evidence="1">Uncharacterized protein</fullName>
    </submittedName>
</protein>
<dbReference type="Proteomes" id="UP000827525">
    <property type="component" value="Segment"/>
</dbReference>